<evidence type="ECO:0000313" key="2">
    <source>
        <dbReference type="Proteomes" id="UP000250043"/>
    </source>
</evidence>
<evidence type="ECO:0000313" key="1">
    <source>
        <dbReference type="EMBL" id="OCH89708.1"/>
    </source>
</evidence>
<name>A0A8E2ASS1_9APHY</name>
<gene>
    <name evidence="1" type="ORF">OBBRIDRAFT_732177</name>
</gene>
<dbReference type="AlphaFoldDB" id="A0A8E2ASS1"/>
<sequence>LVRDLWPDGLGQVVGDDRQLEDLEPWQVFPHSMEDLFRWMYITRRSMVFDRTRPFEVLHAPMANSNTKYSVVMRMQGFVKKMNLSTYGNWNGLEKGAPGAIQMLILESGGHDEPFHAQIDALERVRSLVFRQLTGHDPADRLPRDKIYFQRRVFQKVSVCAICPSTLLSNRQASEEAEVAIDITDHRYIDAQEIAKHWVARPPLPIGAPLDTGVCKKLHHLVLSPGDFVDVAVSVDIAYFRNGARGTPRVQFSLEHVLLLASADDVQTVRTERTQVPHVTDDC</sequence>
<dbReference type="EMBL" id="KV722421">
    <property type="protein sequence ID" value="OCH89708.1"/>
    <property type="molecule type" value="Genomic_DNA"/>
</dbReference>
<proteinExistence type="predicted"/>
<accession>A0A8E2ASS1</accession>
<keyword evidence="2" id="KW-1185">Reference proteome</keyword>
<dbReference type="OrthoDB" id="3270129at2759"/>
<reference evidence="1 2" key="1">
    <citation type="submission" date="2016-07" db="EMBL/GenBank/DDBJ databases">
        <title>Draft genome of the white-rot fungus Obba rivulosa 3A-2.</title>
        <authorList>
            <consortium name="DOE Joint Genome Institute"/>
            <person name="Miettinen O."/>
            <person name="Riley R."/>
            <person name="Acob R."/>
            <person name="Barry K."/>
            <person name="Cullen D."/>
            <person name="De Vries R."/>
            <person name="Hainaut M."/>
            <person name="Hatakka A."/>
            <person name="Henrissat B."/>
            <person name="Hilden K."/>
            <person name="Kuo R."/>
            <person name="Labutti K."/>
            <person name="Lipzen A."/>
            <person name="Makela M.R."/>
            <person name="Sandor L."/>
            <person name="Spatafora J.W."/>
            <person name="Grigoriev I.V."/>
            <person name="Hibbett D.S."/>
        </authorList>
    </citation>
    <scope>NUCLEOTIDE SEQUENCE [LARGE SCALE GENOMIC DNA]</scope>
    <source>
        <strain evidence="1 2">3A-2</strain>
    </source>
</reference>
<organism evidence="1 2">
    <name type="scientific">Obba rivulosa</name>
    <dbReference type="NCBI Taxonomy" id="1052685"/>
    <lineage>
        <taxon>Eukaryota</taxon>
        <taxon>Fungi</taxon>
        <taxon>Dikarya</taxon>
        <taxon>Basidiomycota</taxon>
        <taxon>Agaricomycotina</taxon>
        <taxon>Agaricomycetes</taxon>
        <taxon>Polyporales</taxon>
        <taxon>Gelatoporiaceae</taxon>
        <taxon>Obba</taxon>
    </lineage>
</organism>
<dbReference type="Proteomes" id="UP000250043">
    <property type="component" value="Unassembled WGS sequence"/>
</dbReference>
<feature type="non-terminal residue" evidence="1">
    <location>
        <position position="283"/>
    </location>
</feature>
<protein>
    <submittedName>
        <fullName evidence="1">Uncharacterized protein</fullName>
    </submittedName>
</protein>